<dbReference type="InterPro" id="IPR052016">
    <property type="entry name" value="Bact_Sigma-Reg"/>
</dbReference>
<reference evidence="4 5" key="1">
    <citation type="submission" date="2020-09" db="EMBL/GenBank/DDBJ databases">
        <title>Characterization of Treponema spp. from bovine digital dermatitis in Korea.</title>
        <authorList>
            <person name="Espiritu H.M."/>
            <person name="Cho Y.I."/>
            <person name="Mamuad L."/>
        </authorList>
    </citation>
    <scope>NUCLEOTIDE SEQUENCE [LARGE SCALE GENOMIC DNA]</scope>
    <source>
        <strain evidence="4 5">KS1</strain>
    </source>
</reference>
<keyword evidence="1" id="KW-0378">Hydrolase</keyword>
<dbReference type="RefSeq" id="WP_029409533.1">
    <property type="nucleotide sequence ID" value="NZ_CP061839.1"/>
</dbReference>
<keyword evidence="2" id="KW-1133">Transmembrane helix</keyword>
<name>A0A7S6WPJ3_9SPIR</name>
<sequence length="483" mass="54599">MIKLRKLLSNILISIGMSGVFALFLIFVSPRFLFLGKFYSASDMTLALSRLSKIPEMTQTHRFFIGLAVFILICIFAGTVMQVFSKKIENKEYGKPKTKIFAEFLRKLRFCYTTENLIDSIYSELEYSGDCSVMMIDAKEHIVIYNSASRFVSTPETFKTFQAVSENLKIGIHFFNADIKECKQKHARIAAVILESFHFFIVCRYLNEVEPEIFNTMLSEFLSYESRTTTLGKLLHLSELTHEWNMVAETQKAFLPRKIPEAPHLDIASYFRPLVNVSGDYYDVIKIDGYKTLLVLGDVSGKGLAAALVMGVVINTIKITKNKEDLAGLITAVDTAIKRMKLMDKYTVLFLGLIDTEKMTLKYVNASMENPMILTESPNGYKIKPLESTCSIVGIIDLDNIGVEERRLYRGDVIFMATDGIPETMNEEGIELGDTELYLDSIKSFAPHSARNILEDVANLAITHVGKNKLRDDITMLCVKVKV</sequence>
<evidence type="ECO:0000259" key="3">
    <source>
        <dbReference type="SMART" id="SM00331"/>
    </source>
</evidence>
<evidence type="ECO:0000256" key="2">
    <source>
        <dbReference type="SAM" id="Phobius"/>
    </source>
</evidence>
<feature type="transmembrane region" description="Helical" evidence="2">
    <location>
        <begin position="7"/>
        <end position="28"/>
    </location>
</feature>
<dbReference type="AlphaFoldDB" id="A0A7S6WPJ3"/>
<keyword evidence="2" id="KW-0472">Membrane</keyword>
<feature type="transmembrane region" description="Helical" evidence="2">
    <location>
        <begin position="63"/>
        <end position="84"/>
    </location>
</feature>
<dbReference type="SUPFAM" id="SSF81606">
    <property type="entry name" value="PP2C-like"/>
    <property type="match status" value="1"/>
</dbReference>
<dbReference type="Gene3D" id="3.60.40.10">
    <property type="entry name" value="PPM-type phosphatase domain"/>
    <property type="match status" value="1"/>
</dbReference>
<keyword evidence="2" id="KW-0812">Transmembrane</keyword>
<dbReference type="Proteomes" id="UP000593915">
    <property type="component" value="Chromosome"/>
</dbReference>
<dbReference type="SMART" id="SM00331">
    <property type="entry name" value="PP2C_SIG"/>
    <property type="match status" value="1"/>
</dbReference>
<dbReference type="Pfam" id="PF07228">
    <property type="entry name" value="SpoIIE"/>
    <property type="match status" value="1"/>
</dbReference>
<dbReference type="PANTHER" id="PTHR43156:SF2">
    <property type="entry name" value="STAGE II SPORULATION PROTEIN E"/>
    <property type="match status" value="1"/>
</dbReference>
<feature type="domain" description="PPM-type phosphatase" evidence="3">
    <location>
        <begin position="262"/>
        <end position="481"/>
    </location>
</feature>
<proteinExistence type="predicted"/>
<dbReference type="InterPro" id="IPR001932">
    <property type="entry name" value="PPM-type_phosphatase-like_dom"/>
</dbReference>
<dbReference type="InterPro" id="IPR036457">
    <property type="entry name" value="PPM-type-like_dom_sf"/>
</dbReference>
<evidence type="ECO:0000256" key="1">
    <source>
        <dbReference type="ARBA" id="ARBA00022801"/>
    </source>
</evidence>
<gene>
    <name evidence="4" type="ORF">IFE08_00145</name>
</gene>
<evidence type="ECO:0000313" key="5">
    <source>
        <dbReference type="Proteomes" id="UP000593915"/>
    </source>
</evidence>
<dbReference type="GO" id="GO:0016791">
    <property type="term" value="F:phosphatase activity"/>
    <property type="evidence" value="ECO:0007669"/>
    <property type="project" value="TreeGrafter"/>
</dbReference>
<evidence type="ECO:0000313" key="4">
    <source>
        <dbReference type="EMBL" id="QOW60882.1"/>
    </source>
</evidence>
<organism evidence="4 5">
    <name type="scientific">Treponema pedis</name>
    <dbReference type="NCBI Taxonomy" id="409322"/>
    <lineage>
        <taxon>Bacteria</taxon>
        <taxon>Pseudomonadati</taxon>
        <taxon>Spirochaetota</taxon>
        <taxon>Spirochaetia</taxon>
        <taxon>Spirochaetales</taxon>
        <taxon>Treponemataceae</taxon>
        <taxon>Treponema</taxon>
    </lineage>
</organism>
<dbReference type="EMBL" id="CP061839">
    <property type="protein sequence ID" value="QOW60882.1"/>
    <property type="molecule type" value="Genomic_DNA"/>
</dbReference>
<protein>
    <submittedName>
        <fullName evidence="4">SpoIIE family protein phosphatase</fullName>
    </submittedName>
</protein>
<accession>A0A7S6WPJ3</accession>
<dbReference type="PANTHER" id="PTHR43156">
    <property type="entry name" value="STAGE II SPORULATION PROTEIN E-RELATED"/>
    <property type="match status" value="1"/>
</dbReference>